<accession>A0A0F8Y8W4</accession>
<comment type="caution">
    <text evidence="1">The sequence shown here is derived from an EMBL/GenBank/DDBJ whole genome shotgun (WGS) entry which is preliminary data.</text>
</comment>
<name>A0A0F8Y8W4_9ZZZZ</name>
<feature type="non-terminal residue" evidence="1">
    <location>
        <position position="29"/>
    </location>
</feature>
<evidence type="ECO:0000313" key="1">
    <source>
        <dbReference type="EMBL" id="KKK77842.1"/>
    </source>
</evidence>
<gene>
    <name evidence="1" type="ORF">LCGC14_2849550</name>
</gene>
<protein>
    <submittedName>
        <fullName evidence="1">Uncharacterized protein</fullName>
    </submittedName>
</protein>
<proteinExistence type="predicted"/>
<reference evidence="1" key="1">
    <citation type="journal article" date="2015" name="Nature">
        <title>Complex archaea that bridge the gap between prokaryotes and eukaryotes.</title>
        <authorList>
            <person name="Spang A."/>
            <person name="Saw J.H."/>
            <person name="Jorgensen S.L."/>
            <person name="Zaremba-Niedzwiedzka K."/>
            <person name="Martijn J."/>
            <person name="Lind A.E."/>
            <person name="van Eijk R."/>
            <person name="Schleper C."/>
            <person name="Guy L."/>
            <person name="Ettema T.J."/>
        </authorList>
    </citation>
    <scope>NUCLEOTIDE SEQUENCE</scope>
</reference>
<organism evidence="1">
    <name type="scientific">marine sediment metagenome</name>
    <dbReference type="NCBI Taxonomy" id="412755"/>
    <lineage>
        <taxon>unclassified sequences</taxon>
        <taxon>metagenomes</taxon>
        <taxon>ecological metagenomes</taxon>
    </lineage>
</organism>
<sequence>MDKDDIQAIMFFGATYDCKCAVCDMIKQK</sequence>
<dbReference type="AlphaFoldDB" id="A0A0F8Y8W4"/>
<dbReference type="EMBL" id="LAZR01054760">
    <property type="protein sequence ID" value="KKK77842.1"/>
    <property type="molecule type" value="Genomic_DNA"/>
</dbReference>